<dbReference type="Proteomes" id="UP001552427">
    <property type="component" value="Unassembled WGS sequence"/>
</dbReference>
<keyword evidence="2" id="KW-1185">Reference proteome</keyword>
<gene>
    <name evidence="1" type="ORF">AB0K40_31105</name>
</gene>
<accession>A0ABV3HC91</accession>
<name>A0ABV3HC91_9ACTN</name>
<evidence type="ECO:0000313" key="2">
    <source>
        <dbReference type="Proteomes" id="UP001552427"/>
    </source>
</evidence>
<dbReference type="RefSeq" id="WP_364456606.1">
    <property type="nucleotide sequence ID" value="NZ_JBFARM010000009.1"/>
</dbReference>
<evidence type="ECO:0000313" key="1">
    <source>
        <dbReference type="EMBL" id="MEV4289979.1"/>
    </source>
</evidence>
<reference evidence="1 2" key="1">
    <citation type="submission" date="2024-06" db="EMBL/GenBank/DDBJ databases">
        <title>The Natural Products Discovery Center: Release of the First 8490 Sequenced Strains for Exploring Actinobacteria Biosynthetic Diversity.</title>
        <authorList>
            <person name="Kalkreuter E."/>
            <person name="Kautsar S.A."/>
            <person name="Yang D."/>
            <person name="Bader C.D."/>
            <person name="Teijaro C.N."/>
            <person name="Fluegel L."/>
            <person name="Davis C.M."/>
            <person name="Simpson J.R."/>
            <person name="Lauterbach L."/>
            <person name="Steele A.D."/>
            <person name="Gui C."/>
            <person name="Meng S."/>
            <person name="Li G."/>
            <person name="Viehrig K."/>
            <person name="Ye F."/>
            <person name="Su P."/>
            <person name="Kiefer A.F."/>
            <person name="Nichols A."/>
            <person name="Cepeda A.J."/>
            <person name="Yan W."/>
            <person name="Fan B."/>
            <person name="Jiang Y."/>
            <person name="Adhikari A."/>
            <person name="Zheng C.-J."/>
            <person name="Schuster L."/>
            <person name="Cowan T.M."/>
            <person name="Smanski M.J."/>
            <person name="Chevrette M.G."/>
            <person name="De Carvalho L.P.S."/>
            <person name="Shen B."/>
        </authorList>
    </citation>
    <scope>NUCLEOTIDE SEQUENCE [LARGE SCALE GENOMIC DNA]</scope>
    <source>
        <strain evidence="1 2">NPDC049574</strain>
    </source>
</reference>
<dbReference type="EMBL" id="JBFARM010000009">
    <property type="protein sequence ID" value="MEV4289979.1"/>
    <property type="molecule type" value="Genomic_DNA"/>
</dbReference>
<organism evidence="1 2">
    <name type="scientific">Nonomuraea bangladeshensis</name>
    <dbReference type="NCBI Taxonomy" id="404385"/>
    <lineage>
        <taxon>Bacteria</taxon>
        <taxon>Bacillati</taxon>
        <taxon>Actinomycetota</taxon>
        <taxon>Actinomycetes</taxon>
        <taxon>Streptosporangiales</taxon>
        <taxon>Streptosporangiaceae</taxon>
        <taxon>Nonomuraea</taxon>
    </lineage>
</organism>
<protein>
    <submittedName>
        <fullName evidence="1">Uncharacterized protein</fullName>
    </submittedName>
</protein>
<proteinExistence type="predicted"/>
<comment type="caution">
    <text evidence="1">The sequence shown here is derived from an EMBL/GenBank/DDBJ whole genome shotgun (WGS) entry which is preliminary data.</text>
</comment>
<sequence>MKLRVEDLEADRDRSAGPSAARHVELLREINERTRVLQKEIAALRGRVGEVCLEMGQDLAALQTEVEGVRRAMVPPFVRVSRSSGDEIQLRVDIAEGFAEVRAEMAQEFESVRSEMLDLGIKLDRLLAREDD</sequence>